<evidence type="ECO:0000313" key="3">
    <source>
        <dbReference type="EMBL" id="MBW98661.1"/>
    </source>
</evidence>
<dbReference type="Pfam" id="PF16201">
    <property type="entry name" value="NopRA1"/>
    <property type="match status" value="1"/>
</dbReference>
<dbReference type="EMBL" id="GGEC01018178">
    <property type="protein sequence ID" value="MBW98661.1"/>
    <property type="molecule type" value="Transcribed_RNA"/>
</dbReference>
<feature type="domain" description="URB1 central HEAT repeat" evidence="2">
    <location>
        <begin position="198"/>
        <end position="297"/>
    </location>
</feature>
<evidence type="ECO:0000259" key="2">
    <source>
        <dbReference type="Pfam" id="PF26140"/>
    </source>
</evidence>
<dbReference type="Pfam" id="PF26140">
    <property type="entry name" value="HEAT_URB1"/>
    <property type="match status" value="1"/>
</dbReference>
<evidence type="ECO:0000259" key="1">
    <source>
        <dbReference type="Pfam" id="PF16201"/>
    </source>
</evidence>
<dbReference type="InterPro" id="IPR059018">
    <property type="entry name" value="HEAT_URB1"/>
</dbReference>
<dbReference type="PANTHER" id="PTHR13500:SF0">
    <property type="entry name" value="NUCLEOLAR PRE-RIBOSOMAL-ASSOCIATED PROTEIN 1"/>
    <property type="match status" value="1"/>
</dbReference>
<dbReference type="GO" id="GO:0000463">
    <property type="term" value="P:maturation of LSU-rRNA from tricistronic rRNA transcript (SSU-rRNA, 5.8S rRNA, LSU-rRNA)"/>
    <property type="evidence" value="ECO:0007669"/>
    <property type="project" value="TreeGrafter"/>
</dbReference>
<dbReference type="GO" id="GO:0005730">
    <property type="term" value="C:nucleolus"/>
    <property type="evidence" value="ECO:0007669"/>
    <property type="project" value="TreeGrafter"/>
</dbReference>
<proteinExistence type="predicted"/>
<reference evidence="3" key="1">
    <citation type="submission" date="2018-02" db="EMBL/GenBank/DDBJ databases">
        <title>Rhizophora mucronata_Transcriptome.</title>
        <authorList>
            <person name="Meera S.P."/>
            <person name="Sreeshan A."/>
            <person name="Augustine A."/>
        </authorList>
    </citation>
    <scope>NUCLEOTIDE SEQUENCE</scope>
    <source>
        <tissue evidence="3">Leaf</tissue>
    </source>
</reference>
<sequence>MSSAMDNDSPGDSENVVCTQTIDEADGATDVSIIMSDIWDSDLHVTTLKDAEIFFHTKLLDALRIYLMRLPGMLEGSFHFFMSFLSNPLSLPSNLQSSLLSLLAEYVRWSPNSGIALRTPPQMHKHLLPFINLLVFSPIGDIKAQAYNLARAAMSNTGAFDNNLHEIVAWLLFIPGYDVVKSSVEAQEIGMLLSLSPVVISFLCDAVSTVANNLFKYWDIIRNHSSRLEKFKDASPDFSPLILCVLQKCVRVLNSESGTFTLAEKSMISLYVCSTLKYLLQTQEDASLLSALIRSVMFEGLQDHFFSAENSLDLYCEWRPVKNLLMFAESILNQETSYFFPIVRNNITADCSFTSTLGEVKKNMECTYDGGITGVTKAFCSAMICTTSDGLLENFPLVMAMSQQLQVPVSILASIMFLDQHFLDNIAKLWPDIFSAGLEMAASTSSSQGRKDDDLTEEIMPNVELGMDESVATVAFSLFLRRVPFHVLFPAIICTCFPCLVDSLKVEDLLLAKISEAPNDCLIYYLHLVLFWFYQIQSSCGFKSWDELSQHFEICYTLVKNVLAQFFAWKPDSEPSTSANFHLSAGNIQEVAKTIFSHPAVIKSLACPLNCSEVNEVDFVDSLEAFASASRQGVHSMDRLVLDLLTMTFDNILSSSSGQYSVLGEEDNASRQLVKVFNLFIQRLTLVLKEKLDLCIRTKVLSPILPTFYALHALIQYISPFKLLEVVHYIFGIVDVNCLTDQESYRVSLLSVGFCIAGDAFNNLSNYLLQPTAKRVPFYWKMEEKNFDTNLVEGVYLDACKFATKFEVDSAYDCLQKAVNAIYRQKRMQQGILHPLSLVLSRIILSTPIHILSHCIYRTSMTKASLLFLLVELSTLHCSVFGHLYLGILEKDCHHKGKNVEYKFASAFSDEKLLMLLPPALSYLNSIFATLEKQHYMRFTVIPDLYSKMLLNSFRHWKSFVSKIIFQENFGELLPSSVQELVSLVDGSLLGKAIHMLQYHFALTGYLRMEERLKLCNSIISSSCGNDELLDCDVDEMEIFSINKTLNLMNRVIAKISFCQMLLFGKDDQILYLPKETDEKLEDICLQRLSNKEDQSRIHFMKILVGTWQCIVKKFPLVSDCHKNNENPGCLLLYRYLELFILRTILELITEMRDGLIQFRSISFLEQLMRSSLLYRFEDPTTLKFLRTILTLLSEGKFSCTLFLQLLLSHSQFAPTICSVSKSHSFETGAFVRPISSILRSVVIPRPDGKSNLQRTDMEMKQLETVKLLRVLLHLTINENGSDFGKDTGINLKELYLLLLSSYGATLTEVDLEMYNVMCEIESIDKSISEDVAEMDNLWGIALLKLRQERLLDQKTSMADIEASEEQRRSQFRENFPVDPKTCVRTVLHFPYDRTVSDGPLLLNAQQQHNLGDIYERQNSHADDVQRYDPVFILHFLIHTLSKGYVEAAEFAGLGLLALSFISMSSPDVEMRKLGYEALGRYKNALEKCQKKKDTMQLRLLLTYIQNGIEEPWQRIPPVIALFAAESSFILLDPSHDHYTTLSKHLMHSNRVKMRSIPLFNLLLHSSSVNFRTERLWMLRLVFAGLNLDDDAQIFIKNSIMETILSFYSSYLSDNGLKELILQTVKKAVKLPKMAYYLVEHCGLFSWLSSVLTINTGMLNNDENMFSTQQLVVVTEVVADFVSSRNIIEWLQNHALEQLMELTSHLHKLLVGDLKWMKDNVVLSNSVVHILTSTLKASQKRKIYQPHYTLSFEGLFQIYQALDPCSTGRSGANAVSGLKAILMSIPPVDIFHMNQEKLSDFLLWSVSTALKFDSGQIIHLKGSHTRPIIIAEDAQPEESLKSKLLRWLVASVILGKLYSKPIDLDAEFPKVGSSKTLNSLLEYVGKNCGENTEGRSNCQELLAGTILYLQQLLSVNCPVLHSAVSALCLLLLPSASKFPDFTTGDGTIMRPLWSKIRCPSEATPAWRWSFYQPWKDISSEPSETEKMEERHACQTLLVMMSNVLGKKSLESWVLSHQDIENSGVFVWERSIIEIAR</sequence>
<dbReference type="GO" id="GO:0000466">
    <property type="term" value="P:maturation of 5.8S rRNA from tricistronic rRNA transcript (SSU-rRNA, 5.8S rRNA, LSU-rRNA)"/>
    <property type="evidence" value="ECO:0007669"/>
    <property type="project" value="TreeGrafter"/>
</dbReference>
<dbReference type="PANTHER" id="PTHR13500">
    <property type="entry name" value="NUCLEOLAR PRERIBOSOMAL-ASSOCIATED PROTEIN 1"/>
    <property type="match status" value="1"/>
</dbReference>
<name>A0A2P2JYX3_RHIMU</name>
<protein>
    <submittedName>
        <fullName evidence="3">Uncharacterized protein LOC105115191 isoform X1</fullName>
    </submittedName>
</protein>
<organism evidence="3">
    <name type="scientific">Rhizophora mucronata</name>
    <name type="common">Asiatic mangrove</name>
    <dbReference type="NCBI Taxonomy" id="61149"/>
    <lineage>
        <taxon>Eukaryota</taxon>
        <taxon>Viridiplantae</taxon>
        <taxon>Streptophyta</taxon>
        <taxon>Embryophyta</taxon>
        <taxon>Tracheophyta</taxon>
        <taxon>Spermatophyta</taxon>
        <taxon>Magnoliopsida</taxon>
        <taxon>eudicotyledons</taxon>
        <taxon>Gunneridae</taxon>
        <taxon>Pentapetalae</taxon>
        <taxon>rosids</taxon>
        <taxon>fabids</taxon>
        <taxon>Malpighiales</taxon>
        <taxon>Rhizophoraceae</taxon>
        <taxon>Rhizophora</taxon>
    </lineage>
</organism>
<feature type="domain" description="URB1 C-terminal" evidence="1">
    <location>
        <begin position="1457"/>
        <end position="1647"/>
    </location>
</feature>
<dbReference type="InterPro" id="IPR039844">
    <property type="entry name" value="URB1"/>
</dbReference>
<dbReference type="InterPro" id="IPR032436">
    <property type="entry name" value="URB1_C"/>
</dbReference>
<accession>A0A2P2JYX3</accession>